<dbReference type="InterPro" id="IPR012292">
    <property type="entry name" value="Globin/Proto"/>
</dbReference>
<evidence type="ECO:0000313" key="6">
    <source>
        <dbReference type="EMBL" id="AGT11398.1"/>
    </source>
</evidence>
<dbReference type="InterPro" id="IPR044203">
    <property type="entry name" value="GlbO/GLB3-like"/>
</dbReference>
<dbReference type="AlphaFoldDB" id="S5YIU6"/>
<evidence type="ECO:0008006" key="8">
    <source>
        <dbReference type="Google" id="ProtNLM"/>
    </source>
</evidence>
<reference evidence="6 7" key="1">
    <citation type="journal article" date="2014" name="BMC Genomics">
        <title>Architecture and functions of a multipartite genome of the methylotrophic bacterium Paracoccus aminophilus JCM 7686, containing primary and secondary chromids.</title>
        <authorList>
            <person name="Dziewit L."/>
            <person name="Czarnecki J."/>
            <person name="Wibberg D."/>
            <person name="Radlinska M."/>
            <person name="Mrozek P."/>
            <person name="Szymczak M."/>
            <person name="Schluter A."/>
            <person name="Puhler A."/>
            <person name="Bartosik D."/>
        </authorList>
    </citation>
    <scope>NUCLEOTIDE SEQUENCE [LARGE SCALE GENOMIC DNA]</scope>
    <source>
        <strain evidence="6">JCM 7686</strain>
        <plasmid evidence="7">Plasmid pAMI6</plasmid>
    </source>
</reference>
<dbReference type="EMBL" id="CP006654">
    <property type="protein sequence ID" value="AGT11398.1"/>
    <property type="molecule type" value="Genomic_DNA"/>
</dbReference>
<dbReference type="InterPro" id="IPR001486">
    <property type="entry name" value="Hemoglobin_trunc"/>
</dbReference>
<name>S5YIU6_PARAH</name>
<dbReference type="Pfam" id="PF01152">
    <property type="entry name" value="Bac_globin"/>
    <property type="match status" value="1"/>
</dbReference>
<dbReference type="GO" id="GO:0005344">
    <property type="term" value="F:oxygen carrier activity"/>
    <property type="evidence" value="ECO:0007669"/>
    <property type="project" value="InterPro"/>
</dbReference>
<dbReference type="GO" id="GO:0046872">
    <property type="term" value="F:metal ion binding"/>
    <property type="evidence" value="ECO:0007669"/>
    <property type="project" value="UniProtKB-KW"/>
</dbReference>
<dbReference type="RefSeq" id="WP_020953169.1">
    <property type="nucleotide sequence ID" value="NC_022044.1"/>
</dbReference>
<dbReference type="CDD" id="cd14773">
    <property type="entry name" value="TrHb2_PhHbO-like_O"/>
    <property type="match status" value="1"/>
</dbReference>
<protein>
    <recommendedName>
        <fullName evidence="8">Globin</fullName>
    </recommendedName>
</protein>
<dbReference type="PANTHER" id="PTHR47366:SF1">
    <property type="entry name" value="TWO-ON-TWO HEMOGLOBIN-3"/>
    <property type="match status" value="1"/>
</dbReference>
<dbReference type="GO" id="GO:0020037">
    <property type="term" value="F:heme binding"/>
    <property type="evidence" value="ECO:0007669"/>
    <property type="project" value="InterPro"/>
</dbReference>
<evidence type="ECO:0000256" key="3">
    <source>
        <dbReference type="ARBA" id="ARBA00022723"/>
    </source>
</evidence>
<sequence>MRSIIDQLGGEDVLRRLVERFYDLIETRPEGRQILHLHFRGHGMSHVRGEQFDFLSGFFGGRRYYADKHGHMNLREIHDHIPIRPEDAEDWLFCMDLAMSDCQIAPALHQRLMTAFRRAALVLVNRDAGAVAE</sequence>
<dbReference type="GO" id="GO:0019825">
    <property type="term" value="F:oxygen binding"/>
    <property type="evidence" value="ECO:0007669"/>
    <property type="project" value="InterPro"/>
</dbReference>
<evidence type="ECO:0000256" key="1">
    <source>
        <dbReference type="ARBA" id="ARBA00022448"/>
    </source>
</evidence>
<evidence type="ECO:0000256" key="5">
    <source>
        <dbReference type="ARBA" id="ARBA00034496"/>
    </source>
</evidence>
<dbReference type="Gene3D" id="1.10.490.10">
    <property type="entry name" value="Globins"/>
    <property type="match status" value="1"/>
</dbReference>
<keyword evidence="2" id="KW-0349">Heme</keyword>
<keyword evidence="7" id="KW-1185">Reference proteome</keyword>
<keyword evidence="4" id="KW-0408">Iron</keyword>
<accession>S5YIU6</accession>
<dbReference type="PATRIC" id="fig|1367847.3.peg.4370"/>
<keyword evidence="3" id="KW-0479">Metal-binding</keyword>
<dbReference type="InterPro" id="IPR009050">
    <property type="entry name" value="Globin-like_sf"/>
</dbReference>
<dbReference type="OrthoDB" id="9790913at2"/>
<dbReference type="SUPFAM" id="SSF46458">
    <property type="entry name" value="Globin-like"/>
    <property type="match status" value="1"/>
</dbReference>
<dbReference type="KEGG" id="pami:JCM7686_pAMI6p068"/>
<dbReference type="Proteomes" id="UP000015480">
    <property type="component" value="Plasmid pAMI6"/>
</dbReference>
<evidence type="ECO:0000313" key="7">
    <source>
        <dbReference type="Proteomes" id="UP000015480"/>
    </source>
</evidence>
<dbReference type="HOGENOM" id="CLU_103526_3_0_5"/>
<organism evidence="6 7">
    <name type="scientific">Paracoccus aminophilus JCM 7686</name>
    <dbReference type="NCBI Taxonomy" id="1367847"/>
    <lineage>
        <taxon>Bacteria</taxon>
        <taxon>Pseudomonadati</taxon>
        <taxon>Pseudomonadota</taxon>
        <taxon>Alphaproteobacteria</taxon>
        <taxon>Rhodobacterales</taxon>
        <taxon>Paracoccaceae</taxon>
        <taxon>Paracoccus</taxon>
    </lineage>
</organism>
<proteinExistence type="inferred from homology"/>
<keyword evidence="1" id="KW-0813">Transport</keyword>
<keyword evidence="6" id="KW-0614">Plasmid</keyword>
<geneLocation type="plasmid" evidence="6 7">
    <name>pAMI6</name>
</geneLocation>
<evidence type="ECO:0000256" key="2">
    <source>
        <dbReference type="ARBA" id="ARBA00022617"/>
    </source>
</evidence>
<comment type="similarity">
    <text evidence="5">Belongs to the truncated hemoglobin family. Group II subfamily.</text>
</comment>
<dbReference type="PANTHER" id="PTHR47366">
    <property type="entry name" value="TWO-ON-TWO HEMOGLOBIN-3"/>
    <property type="match status" value="1"/>
</dbReference>
<gene>
    <name evidence="6" type="ORF">JCM7686_pAMI6p068</name>
</gene>
<evidence type="ECO:0000256" key="4">
    <source>
        <dbReference type="ARBA" id="ARBA00023004"/>
    </source>
</evidence>